<name>A0A948TKM1_9LACO</name>
<dbReference type="Pfam" id="PF00535">
    <property type="entry name" value="Glycos_transf_2"/>
    <property type="match status" value="1"/>
</dbReference>
<dbReference type="InterPro" id="IPR001173">
    <property type="entry name" value="Glyco_trans_2-like"/>
</dbReference>
<feature type="domain" description="Glycosyltransferase 2-like" evidence="4">
    <location>
        <begin position="5"/>
        <end position="163"/>
    </location>
</feature>
<reference evidence="5" key="2">
    <citation type="submission" date="2021-04" db="EMBL/GenBank/DDBJ databases">
        <authorList>
            <person name="Gilroy R."/>
        </authorList>
    </citation>
    <scope>NUCLEOTIDE SEQUENCE</scope>
    <source>
        <strain evidence="5">F6-6636</strain>
    </source>
</reference>
<evidence type="ECO:0000313" key="6">
    <source>
        <dbReference type="Proteomes" id="UP000777303"/>
    </source>
</evidence>
<accession>A0A948TKM1</accession>
<protein>
    <submittedName>
        <fullName evidence="5">Glycosyltransferase</fullName>
        <ecNumber evidence="5">2.4.-.-</ecNumber>
    </submittedName>
</protein>
<evidence type="ECO:0000313" key="5">
    <source>
        <dbReference type="EMBL" id="MBU3852007.1"/>
    </source>
</evidence>
<keyword evidence="3 5" id="KW-0808">Transferase</keyword>
<keyword evidence="2 5" id="KW-0328">Glycosyltransferase</keyword>
<dbReference type="EMBL" id="JAHLFS010000058">
    <property type="protein sequence ID" value="MBU3852007.1"/>
    <property type="molecule type" value="Genomic_DNA"/>
</dbReference>
<evidence type="ECO:0000259" key="4">
    <source>
        <dbReference type="Pfam" id="PF00535"/>
    </source>
</evidence>
<comment type="caution">
    <text evidence="5">The sequence shown here is derived from an EMBL/GenBank/DDBJ whole genome shotgun (WGS) entry which is preliminary data.</text>
</comment>
<reference evidence="5" key="1">
    <citation type="journal article" date="2021" name="PeerJ">
        <title>Extensive microbial diversity within the chicken gut microbiome revealed by metagenomics and culture.</title>
        <authorList>
            <person name="Gilroy R."/>
            <person name="Ravi A."/>
            <person name="Getino M."/>
            <person name="Pursley I."/>
            <person name="Horton D.L."/>
            <person name="Alikhan N.F."/>
            <person name="Baker D."/>
            <person name="Gharbi K."/>
            <person name="Hall N."/>
            <person name="Watson M."/>
            <person name="Adriaenssens E.M."/>
            <person name="Foster-Nyarko E."/>
            <person name="Jarju S."/>
            <person name="Secka A."/>
            <person name="Antonio M."/>
            <person name="Oren A."/>
            <person name="Chaudhuri R.R."/>
            <person name="La Ragione R."/>
            <person name="Hildebrand F."/>
            <person name="Pallen M.J."/>
        </authorList>
    </citation>
    <scope>NUCLEOTIDE SEQUENCE</scope>
    <source>
        <strain evidence="5">F6-6636</strain>
    </source>
</reference>
<dbReference type="GO" id="GO:0016757">
    <property type="term" value="F:glycosyltransferase activity"/>
    <property type="evidence" value="ECO:0007669"/>
    <property type="project" value="UniProtKB-KW"/>
</dbReference>
<dbReference type="AlphaFoldDB" id="A0A948TKM1"/>
<proteinExistence type="inferred from homology"/>
<dbReference type="InterPro" id="IPR050834">
    <property type="entry name" value="Glycosyltransf_2"/>
</dbReference>
<dbReference type="PANTHER" id="PTHR43685:SF5">
    <property type="entry name" value="GLYCOSYLTRANSFERASE EPSE-RELATED"/>
    <property type="match status" value="1"/>
</dbReference>
<dbReference type="PANTHER" id="PTHR43685">
    <property type="entry name" value="GLYCOSYLTRANSFERASE"/>
    <property type="match status" value="1"/>
</dbReference>
<gene>
    <name evidence="5" type="ORF">H9901_04845</name>
</gene>
<evidence type="ECO:0000256" key="3">
    <source>
        <dbReference type="ARBA" id="ARBA00022679"/>
    </source>
</evidence>
<sequence>MEKVSVLMSVYRNEKAPYLRKAIQSMLTQTVMPAEIVIVADGPLTSALEKVLQDYQCQYPDIFSIYYLAQNHGLAYALAYGLQRCKCNLVARMDTDDIAVPQRLAWSLQAMAAHHYDIYGGQTAEFDGNENNIIAHRTVPLKQADIMRFAHRRNPMNHMSVMYRRDKILKIGNYRSFNGFEDYDLWVRALQAGYQFGNDNRVFVYVRAGKEMMARRGGLDYLKRNIKMRFLFYKEHFYDWQDLLITTLGISVTNLMPEKLRYLIYYKLLRK</sequence>
<comment type="similarity">
    <text evidence="1">Belongs to the glycosyltransferase 2 family.</text>
</comment>
<organism evidence="5 6">
    <name type="scientific">Candidatus Paralactobacillus gallistercoris</name>
    <dbReference type="NCBI Taxonomy" id="2838724"/>
    <lineage>
        <taxon>Bacteria</taxon>
        <taxon>Bacillati</taxon>
        <taxon>Bacillota</taxon>
        <taxon>Bacilli</taxon>
        <taxon>Lactobacillales</taxon>
        <taxon>Lactobacillaceae</taxon>
        <taxon>Lactobacillus</taxon>
    </lineage>
</organism>
<dbReference type="InterPro" id="IPR029044">
    <property type="entry name" value="Nucleotide-diphossugar_trans"/>
</dbReference>
<dbReference type="EC" id="2.4.-.-" evidence="5"/>
<dbReference type="SUPFAM" id="SSF53448">
    <property type="entry name" value="Nucleotide-diphospho-sugar transferases"/>
    <property type="match status" value="1"/>
</dbReference>
<evidence type="ECO:0000256" key="2">
    <source>
        <dbReference type="ARBA" id="ARBA00022676"/>
    </source>
</evidence>
<dbReference type="Proteomes" id="UP000777303">
    <property type="component" value="Unassembled WGS sequence"/>
</dbReference>
<dbReference type="Gene3D" id="3.90.550.10">
    <property type="entry name" value="Spore Coat Polysaccharide Biosynthesis Protein SpsA, Chain A"/>
    <property type="match status" value="1"/>
</dbReference>
<evidence type="ECO:0000256" key="1">
    <source>
        <dbReference type="ARBA" id="ARBA00006739"/>
    </source>
</evidence>